<evidence type="ECO:0000313" key="2">
    <source>
        <dbReference type="EMBL" id="TMO74541.1"/>
    </source>
</evidence>
<reference evidence="4" key="2">
    <citation type="submission" date="2019-06" db="EMBL/GenBank/DDBJ databases">
        <title>Co-occurence of chitin degradation, pigmentation and bioactivity in marine Pseudoalteromonas.</title>
        <authorList>
            <person name="Sonnenschein E.C."/>
            <person name="Bech P.K."/>
        </authorList>
    </citation>
    <scope>NUCLEOTIDE SEQUENCE [LARGE SCALE GENOMIC DNA]</scope>
    <source>
        <strain evidence="4">S3790</strain>
    </source>
</reference>
<gene>
    <name evidence="1" type="ORF">CWC19_14765</name>
    <name evidence="2" type="ORF">CWC20_09890</name>
</gene>
<dbReference type="AlphaFoldDB" id="A0A5S3V6G2"/>
<evidence type="ECO:0000313" key="1">
    <source>
        <dbReference type="EMBL" id="TMO67212.1"/>
    </source>
</evidence>
<sequence length="82" mass="9713">MEQIEIFEIPSPCKGICEVNNRGYCKGCYRSRDERFTWGQLTDQQKRAVVILCQQRYQRYLKKKTSSNTATKGNKEQQQLDF</sequence>
<evidence type="ECO:0000313" key="4">
    <source>
        <dbReference type="Proteomes" id="UP000307217"/>
    </source>
</evidence>
<protein>
    <submittedName>
        <fullName evidence="1">DUF1289 domain-containing protein</fullName>
    </submittedName>
</protein>
<proteinExistence type="predicted"/>
<organism evidence="1 4">
    <name type="scientific">Pseudoalteromonas aurantia</name>
    <dbReference type="NCBI Taxonomy" id="43654"/>
    <lineage>
        <taxon>Bacteria</taxon>
        <taxon>Pseudomonadati</taxon>
        <taxon>Pseudomonadota</taxon>
        <taxon>Gammaproteobacteria</taxon>
        <taxon>Alteromonadales</taxon>
        <taxon>Pseudoalteromonadaceae</taxon>
        <taxon>Pseudoalteromonas</taxon>
    </lineage>
</organism>
<keyword evidence="3" id="KW-1185">Reference proteome</keyword>
<evidence type="ECO:0000313" key="3">
    <source>
        <dbReference type="Proteomes" id="UP000307164"/>
    </source>
</evidence>
<reference evidence="1" key="3">
    <citation type="submission" date="2019-09" db="EMBL/GenBank/DDBJ databases">
        <title>Co-occurence of chitin degradation, pigmentation and bioactivity in marine Pseudoalteromonas.</title>
        <authorList>
            <person name="Sonnenschein E.C."/>
            <person name="Bech P.K."/>
        </authorList>
    </citation>
    <scope>NUCLEOTIDE SEQUENCE</scope>
    <source>
        <strain evidence="1">S3790</strain>
        <strain evidence="2 3">S3895</strain>
    </source>
</reference>
<dbReference type="PANTHER" id="PTHR35175">
    <property type="entry name" value="DUF1289 DOMAIN-CONTAINING PROTEIN"/>
    <property type="match status" value="1"/>
</dbReference>
<comment type="caution">
    <text evidence="1">The sequence shown here is derived from an EMBL/GenBank/DDBJ whole genome shotgun (WGS) entry which is preliminary data.</text>
</comment>
<name>A0A5S3V6G2_9GAMM</name>
<dbReference type="OrthoDB" id="8911262at2"/>
<dbReference type="Proteomes" id="UP000307164">
    <property type="component" value="Unassembled WGS sequence"/>
</dbReference>
<dbReference type="InterPro" id="IPR010710">
    <property type="entry name" value="DUF1289"/>
</dbReference>
<reference evidence="1 4" key="1">
    <citation type="submission" date="2018-01" db="EMBL/GenBank/DDBJ databases">
        <authorList>
            <person name="Paulsen S."/>
            <person name="Gram L.K."/>
        </authorList>
    </citation>
    <scope>NUCLEOTIDE SEQUENCE [LARGE SCALE GENOMIC DNA]</scope>
    <source>
        <strain evidence="1 4">S3790</strain>
        <strain evidence="2">S3895</strain>
    </source>
</reference>
<accession>A0A5S3V6G2</accession>
<dbReference type="PANTHER" id="PTHR35175:SF1">
    <property type="entry name" value="OXIDOREDUCTASE"/>
    <property type="match status" value="1"/>
</dbReference>
<dbReference type="Pfam" id="PF06945">
    <property type="entry name" value="DUF1289"/>
    <property type="match status" value="1"/>
</dbReference>
<dbReference type="EMBL" id="PNBW01000047">
    <property type="protein sequence ID" value="TMO74541.1"/>
    <property type="molecule type" value="Genomic_DNA"/>
</dbReference>
<dbReference type="EMBL" id="PNBX01000062">
    <property type="protein sequence ID" value="TMO67212.1"/>
    <property type="molecule type" value="Genomic_DNA"/>
</dbReference>
<dbReference type="RefSeq" id="WP_138592581.1">
    <property type="nucleotide sequence ID" value="NZ_PNBW01000047.1"/>
</dbReference>
<dbReference type="Proteomes" id="UP000307217">
    <property type="component" value="Unassembled WGS sequence"/>
</dbReference>